<keyword evidence="1" id="KW-0472">Membrane</keyword>
<evidence type="ECO:0000313" key="2">
    <source>
        <dbReference type="EMBL" id="OEG18149.1"/>
    </source>
</evidence>
<reference evidence="3" key="1">
    <citation type="submission" date="2016-09" db="EMBL/GenBank/DDBJ databases">
        <authorList>
            <person name="Gulvik C.A."/>
        </authorList>
    </citation>
    <scope>NUCLEOTIDE SEQUENCE [LARGE SCALE GENOMIC DNA]</scope>
    <source>
        <strain evidence="3">LMG 8895</strain>
    </source>
</reference>
<keyword evidence="3" id="KW-1185">Reference proteome</keyword>
<dbReference type="EMBL" id="MIJY01000007">
    <property type="protein sequence ID" value="OEG18149.1"/>
    <property type="molecule type" value="Genomic_DNA"/>
</dbReference>
<proteinExistence type="predicted"/>
<evidence type="ECO:0000256" key="1">
    <source>
        <dbReference type="SAM" id="Phobius"/>
    </source>
</evidence>
<comment type="caution">
    <text evidence="2">The sequence shown here is derived from an EMBL/GenBank/DDBJ whole genome shotgun (WGS) entry which is preliminary data.</text>
</comment>
<organism evidence="2 3">
    <name type="scientific">Enterococcus termitis</name>
    <dbReference type="NCBI Taxonomy" id="332950"/>
    <lineage>
        <taxon>Bacteria</taxon>
        <taxon>Bacillati</taxon>
        <taxon>Bacillota</taxon>
        <taxon>Bacilli</taxon>
        <taxon>Lactobacillales</taxon>
        <taxon>Enterococcaceae</taxon>
        <taxon>Enterococcus</taxon>
    </lineage>
</organism>
<keyword evidence="1" id="KW-0812">Transmembrane</keyword>
<dbReference type="RefSeq" id="WP_069662702.1">
    <property type="nucleotide sequence ID" value="NZ_JBHUJJ010000001.1"/>
</dbReference>
<sequence>MKKKINNARLLSLVTGTLSAIVILYVSLAGVLTLPYAPEVEKIGGILAVFVNAMFATWTGYKVGGDNAESNNT</sequence>
<dbReference type="AlphaFoldDB" id="A0A1E5GZK3"/>
<dbReference type="Proteomes" id="UP000095094">
    <property type="component" value="Unassembled WGS sequence"/>
</dbReference>
<feature type="transmembrane region" description="Helical" evidence="1">
    <location>
        <begin position="43"/>
        <end position="61"/>
    </location>
</feature>
<evidence type="ECO:0008006" key="4">
    <source>
        <dbReference type="Google" id="ProtNLM"/>
    </source>
</evidence>
<protein>
    <recommendedName>
        <fullName evidence="4">Holin</fullName>
    </recommendedName>
</protein>
<keyword evidence="1" id="KW-1133">Transmembrane helix</keyword>
<gene>
    <name evidence="2" type="ORF">BCR25_16785</name>
</gene>
<feature type="transmembrane region" description="Helical" evidence="1">
    <location>
        <begin position="12"/>
        <end position="37"/>
    </location>
</feature>
<evidence type="ECO:0000313" key="3">
    <source>
        <dbReference type="Proteomes" id="UP000095094"/>
    </source>
</evidence>
<name>A0A1E5GZK3_9ENTE</name>
<accession>A0A1E5GZK3</accession>
<dbReference type="OrthoDB" id="9915444at2"/>